<keyword evidence="3" id="KW-0472">Membrane</keyword>
<feature type="transmembrane region" description="Helical" evidence="3">
    <location>
        <begin position="136"/>
        <end position="158"/>
    </location>
</feature>
<name>A0A085UB95_YERRU</name>
<gene>
    <name evidence="6" type="primary">cadC_1</name>
    <name evidence="5" type="ORF">CSF007_14535</name>
    <name evidence="6" type="ORF">NCTC10476_02813</name>
</gene>
<organism evidence="5">
    <name type="scientific">Yersinia ruckeri</name>
    <dbReference type="NCBI Taxonomy" id="29486"/>
    <lineage>
        <taxon>Bacteria</taxon>
        <taxon>Pseudomonadati</taxon>
        <taxon>Pseudomonadota</taxon>
        <taxon>Gammaproteobacteria</taxon>
        <taxon>Enterobacterales</taxon>
        <taxon>Yersiniaceae</taxon>
        <taxon>Yersinia</taxon>
    </lineage>
</organism>
<dbReference type="AlphaFoldDB" id="A0A085UB95"/>
<protein>
    <submittedName>
        <fullName evidence="6">Reguatory protein</fullName>
    </submittedName>
    <submittedName>
        <fullName evidence="5">Regulatory membrane protein</fullName>
    </submittedName>
</protein>
<dbReference type="GO" id="GO:0003677">
    <property type="term" value="F:DNA binding"/>
    <property type="evidence" value="ECO:0007669"/>
    <property type="project" value="UniProtKB-UniRule"/>
</dbReference>
<evidence type="ECO:0000256" key="2">
    <source>
        <dbReference type="PROSITE-ProRule" id="PRU01091"/>
    </source>
</evidence>
<reference evidence="5" key="1">
    <citation type="journal article" date="2015" name="Genome Announc.">
        <title>Complete Genome Sequence of Yersinia ruckeri Strain CSF007-82, Etiologic Agent of Red Mouth Disease in Salmonid Fish.</title>
        <authorList>
            <person name="Nelson M.C."/>
            <person name="LaPatra S.E."/>
            <person name="Welch T.J."/>
            <person name="Graf J."/>
        </authorList>
    </citation>
    <scope>NUCLEOTIDE SEQUENCE</scope>
    <source>
        <strain evidence="5">CSF007-82</strain>
    </source>
</reference>
<evidence type="ECO:0000256" key="1">
    <source>
        <dbReference type="ARBA" id="ARBA00023125"/>
    </source>
</evidence>
<keyword evidence="3" id="KW-1133">Transmembrane helix</keyword>
<dbReference type="GO" id="GO:0000160">
    <property type="term" value="P:phosphorelay signal transduction system"/>
    <property type="evidence" value="ECO:0007669"/>
    <property type="project" value="InterPro"/>
</dbReference>
<dbReference type="SMART" id="SM00862">
    <property type="entry name" value="Trans_reg_C"/>
    <property type="match status" value="1"/>
</dbReference>
<dbReference type="Gene3D" id="1.10.10.10">
    <property type="entry name" value="Winged helix-like DNA-binding domain superfamily/Winged helix DNA-binding domain"/>
    <property type="match status" value="1"/>
</dbReference>
<dbReference type="GO" id="GO:0006355">
    <property type="term" value="P:regulation of DNA-templated transcription"/>
    <property type="evidence" value="ECO:0007669"/>
    <property type="project" value="InterPro"/>
</dbReference>
<feature type="domain" description="OmpR/PhoB-type" evidence="4">
    <location>
        <begin position="1"/>
        <end position="97"/>
    </location>
</feature>
<evidence type="ECO:0000313" key="7">
    <source>
        <dbReference type="Proteomes" id="UP000255169"/>
    </source>
</evidence>
<dbReference type="RefSeq" id="WP_038241072.1">
    <property type="nucleotide sequence ID" value="NZ_CCYO01000007.1"/>
</dbReference>
<feature type="DNA-binding region" description="OmpR/PhoB-type" evidence="2">
    <location>
        <begin position="1"/>
        <end position="97"/>
    </location>
</feature>
<dbReference type="OrthoDB" id="6311790at2"/>
<sequence length="222" mass="25929">MEKIYIGDVSFIPKIRSLELNGIEVKLRNKESEVLALLCECYPDPVSRDKIENSIWTDSYVTDNTLTQTISNLRNALNDKKHELIITIPKKGYCLGFEPKFLLCNDDNHSSLSEIKSVTNIENENAQVYLSGRFSFNYIVMLLVLFFISFLFLFEYFFNKYQIDIVNLNPHDLPVIINLDLKKDKVFLDKYRKKPSILLKKNSDGSYNICKRVKDEFLCTRE</sequence>
<proteinExistence type="predicted"/>
<keyword evidence="1 2" id="KW-0238">DNA-binding</keyword>
<dbReference type="Pfam" id="PF00486">
    <property type="entry name" value="Trans_reg_C"/>
    <property type="match status" value="1"/>
</dbReference>
<dbReference type="CDD" id="cd00383">
    <property type="entry name" value="trans_reg_C"/>
    <property type="match status" value="1"/>
</dbReference>
<dbReference type="PATRIC" id="fig|29486.44.peg.244"/>
<keyword evidence="3" id="KW-0812">Transmembrane</keyword>
<dbReference type="InterPro" id="IPR016032">
    <property type="entry name" value="Sig_transdc_resp-reg_C-effctor"/>
</dbReference>
<dbReference type="InterPro" id="IPR036388">
    <property type="entry name" value="WH-like_DNA-bd_sf"/>
</dbReference>
<dbReference type="EMBL" id="UHJG01000001">
    <property type="protein sequence ID" value="SUQ01459.1"/>
    <property type="molecule type" value="Genomic_DNA"/>
</dbReference>
<dbReference type="STRING" id="29486.UGYR_06955"/>
<reference evidence="6 7" key="2">
    <citation type="submission" date="2018-06" db="EMBL/GenBank/DDBJ databases">
        <authorList>
            <consortium name="Pathogen Informatics"/>
            <person name="Doyle S."/>
        </authorList>
    </citation>
    <scope>NUCLEOTIDE SEQUENCE [LARGE SCALE GENOMIC DNA]</scope>
    <source>
        <strain evidence="6 7">NCTC10476</strain>
    </source>
</reference>
<evidence type="ECO:0000313" key="5">
    <source>
        <dbReference type="EMBL" id="CEK28632.1"/>
    </source>
</evidence>
<dbReference type="InterPro" id="IPR001867">
    <property type="entry name" value="OmpR/PhoB-type_DNA-bd"/>
</dbReference>
<dbReference type="SUPFAM" id="SSF46894">
    <property type="entry name" value="C-terminal effector domain of the bipartite response regulators"/>
    <property type="match status" value="1"/>
</dbReference>
<dbReference type="EMBL" id="LN681231">
    <property type="protein sequence ID" value="CEK28632.1"/>
    <property type="molecule type" value="Genomic_DNA"/>
</dbReference>
<accession>A0A085UB95</accession>
<dbReference type="PROSITE" id="PS51755">
    <property type="entry name" value="OMPR_PHOB"/>
    <property type="match status" value="1"/>
</dbReference>
<dbReference type="eggNOG" id="COG3710">
    <property type="taxonomic scope" value="Bacteria"/>
</dbReference>
<evidence type="ECO:0000256" key="3">
    <source>
        <dbReference type="SAM" id="Phobius"/>
    </source>
</evidence>
<keyword evidence="7" id="KW-1185">Reference proteome</keyword>
<evidence type="ECO:0000313" key="6">
    <source>
        <dbReference type="EMBL" id="SUQ01459.1"/>
    </source>
</evidence>
<evidence type="ECO:0000259" key="4">
    <source>
        <dbReference type="PROSITE" id="PS51755"/>
    </source>
</evidence>
<dbReference type="Proteomes" id="UP000255169">
    <property type="component" value="Unassembled WGS sequence"/>
</dbReference>
<dbReference type="GeneID" id="66880511"/>